<reference evidence="1 2" key="1">
    <citation type="submission" date="2020-03" db="EMBL/GenBank/DDBJ databases">
        <title>Two novel Motilibacter sp.</title>
        <authorList>
            <person name="Liu S."/>
        </authorList>
    </citation>
    <scope>NUCLEOTIDE SEQUENCE [LARGE SCALE GENOMIC DNA]</scope>
    <source>
        <strain evidence="1 2">E257</strain>
    </source>
</reference>
<keyword evidence="2" id="KW-1185">Reference proteome</keyword>
<protein>
    <submittedName>
        <fullName evidence="1">Uncharacterized protein</fullName>
    </submittedName>
</protein>
<accession>A0ABX0H0N4</accession>
<gene>
    <name evidence="1" type="ORF">G9H71_22870</name>
</gene>
<comment type="caution">
    <text evidence="1">The sequence shown here is derived from an EMBL/GenBank/DDBJ whole genome shotgun (WGS) entry which is preliminary data.</text>
</comment>
<dbReference type="Proteomes" id="UP000800981">
    <property type="component" value="Unassembled WGS sequence"/>
</dbReference>
<name>A0ABX0H0N4_9ACTN</name>
<evidence type="ECO:0000313" key="1">
    <source>
        <dbReference type="EMBL" id="NHC16627.1"/>
    </source>
</evidence>
<dbReference type="EMBL" id="JAANNP010000249">
    <property type="protein sequence ID" value="NHC16627.1"/>
    <property type="molecule type" value="Genomic_DNA"/>
</dbReference>
<sequence length="85" mass="8887">AEVTLADFAAGTHLTLRLSGLTGRLDCRLVATAKDGRREVAASWNAEYSGDAIIEGTTGIPRAQLSTLAIVTPQGQTLMTMPVTS</sequence>
<proteinExistence type="predicted"/>
<evidence type="ECO:0000313" key="2">
    <source>
        <dbReference type="Proteomes" id="UP000800981"/>
    </source>
</evidence>
<feature type="non-terminal residue" evidence="1">
    <location>
        <position position="1"/>
    </location>
</feature>
<organism evidence="1 2">
    <name type="scientific">Motilibacter deserti</name>
    <dbReference type="NCBI Taxonomy" id="2714956"/>
    <lineage>
        <taxon>Bacteria</taxon>
        <taxon>Bacillati</taxon>
        <taxon>Actinomycetota</taxon>
        <taxon>Actinomycetes</taxon>
        <taxon>Motilibacterales</taxon>
        <taxon>Motilibacteraceae</taxon>
        <taxon>Motilibacter</taxon>
    </lineage>
</organism>